<dbReference type="InterPro" id="IPR050802">
    <property type="entry name" value="EF-GSTs"/>
</dbReference>
<dbReference type="Pfam" id="PF00043">
    <property type="entry name" value="GST_C"/>
    <property type="match status" value="1"/>
</dbReference>
<organism evidence="5 6">
    <name type="scientific">Penicillium oxalicum (strain 114-2 / CGMCC 5302)</name>
    <name type="common">Penicillium decumbens</name>
    <dbReference type="NCBI Taxonomy" id="933388"/>
    <lineage>
        <taxon>Eukaryota</taxon>
        <taxon>Fungi</taxon>
        <taxon>Dikarya</taxon>
        <taxon>Ascomycota</taxon>
        <taxon>Pezizomycotina</taxon>
        <taxon>Eurotiomycetes</taxon>
        <taxon>Eurotiomycetidae</taxon>
        <taxon>Eurotiales</taxon>
        <taxon>Aspergillaceae</taxon>
        <taxon>Penicillium</taxon>
    </lineage>
</organism>
<dbReference type="SUPFAM" id="SSF52833">
    <property type="entry name" value="Thioredoxin-like"/>
    <property type="match status" value="1"/>
</dbReference>
<dbReference type="FunFam" id="1.20.1050.10:FF:000006">
    <property type="entry name" value="Elongation factor 1 gamma"/>
    <property type="match status" value="1"/>
</dbReference>
<evidence type="ECO:0000313" key="6">
    <source>
        <dbReference type="Proteomes" id="UP000019376"/>
    </source>
</evidence>
<feature type="domain" description="GST N-terminal" evidence="3">
    <location>
        <begin position="3"/>
        <end position="85"/>
    </location>
</feature>
<proteinExistence type="inferred from homology"/>
<dbReference type="STRING" id="933388.S7Z3J8"/>
<dbReference type="SFLD" id="SFLDS00019">
    <property type="entry name" value="Glutathione_Transferase_(cytos"/>
    <property type="match status" value="1"/>
</dbReference>
<dbReference type="InterPro" id="IPR010987">
    <property type="entry name" value="Glutathione-S-Trfase_C-like"/>
</dbReference>
<reference evidence="5 6" key="1">
    <citation type="journal article" date="2013" name="PLoS ONE">
        <title>Genomic and secretomic analyses reveal unique features of the lignocellulolytic enzyme system of Penicillium decumbens.</title>
        <authorList>
            <person name="Liu G."/>
            <person name="Zhang L."/>
            <person name="Wei X."/>
            <person name="Zou G."/>
            <person name="Qin Y."/>
            <person name="Ma L."/>
            <person name="Li J."/>
            <person name="Zheng H."/>
            <person name="Wang S."/>
            <person name="Wang C."/>
            <person name="Xun L."/>
            <person name="Zhao G.-P."/>
            <person name="Zhou Z."/>
            <person name="Qu Y."/>
        </authorList>
    </citation>
    <scope>NUCLEOTIDE SEQUENCE [LARGE SCALE GENOMIC DNA]</scope>
    <source>
        <strain evidence="6">114-2 / CGMCC 5302</strain>
    </source>
</reference>
<dbReference type="SUPFAM" id="SSF47616">
    <property type="entry name" value="GST C-terminal domain-like"/>
    <property type="match status" value="1"/>
</dbReference>
<feature type="domain" description="GST C-terminal" evidence="4">
    <location>
        <begin position="91"/>
        <end position="220"/>
    </location>
</feature>
<dbReference type="PANTHER" id="PTHR43986:SF10">
    <property type="entry name" value="ELONGATION FACTOR EEF-1B GAMMA SUBUNIT, PUTATIVE (AFU_ORTHOLOGUE AFUA_1G17120)-RELATED"/>
    <property type="match status" value="1"/>
</dbReference>
<dbReference type="InterPro" id="IPR040079">
    <property type="entry name" value="Glutathione_S-Trfase"/>
</dbReference>
<dbReference type="InterPro" id="IPR004046">
    <property type="entry name" value="GST_C"/>
</dbReference>
<dbReference type="SFLD" id="SFLDG00358">
    <property type="entry name" value="Main_(cytGST)"/>
    <property type="match status" value="1"/>
</dbReference>
<evidence type="ECO:0008006" key="7">
    <source>
        <dbReference type="Google" id="ProtNLM"/>
    </source>
</evidence>
<protein>
    <recommendedName>
        <fullName evidence="7">Glutathione S-transferase</fullName>
    </recommendedName>
</protein>
<dbReference type="PROSITE" id="PS50405">
    <property type="entry name" value="GST_CTER"/>
    <property type="match status" value="1"/>
</dbReference>
<dbReference type="GO" id="GO:0006414">
    <property type="term" value="P:translational elongation"/>
    <property type="evidence" value="ECO:0007669"/>
    <property type="project" value="TreeGrafter"/>
</dbReference>
<dbReference type="Gene3D" id="3.40.30.10">
    <property type="entry name" value="Glutaredoxin"/>
    <property type="match status" value="1"/>
</dbReference>
<evidence type="ECO:0000313" key="5">
    <source>
        <dbReference type="EMBL" id="EPS25095.1"/>
    </source>
</evidence>
<name>S7Z3J8_PENO1</name>
<dbReference type="OrthoDB" id="249703at2759"/>
<comment type="similarity">
    <text evidence="1 2">Belongs to the GST superfamily.</text>
</comment>
<dbReference type="Pfam" id="PF02798">
    <property type="entry name" value="GST_N"/>
    <property type="match status" value="1"/>
</dbReference>
<dbReference type="GO" id="GO:0005634">
    <property type="term" value="C:nucleus"/>
    <property type="evidence" value="ECO:0007669"/>
    <property type="project" value="TreeGrafter"/>
</dbReference>
<evidence type="ECO:0000256" key="1">
    <source>
        <dbReference type="ARBA" id="ARBA00007409"/>
    </source>
</evidence>
<accession>S7Z3J8</accession>
<dbReference type="FunFam" id="3.40.30.10:FF:000142">
    <property type="entry name" value="Elongation factor 1 gamma"/>
    <property type="match status" value="1"/>
</dbReference>
<sequence length="222" mass="24551">MAPFGTIWSYSPSPRVMKIQAAGNINGLEVAVTPDFVMGQTNTTDEFRAKFPFGKVPAFEGADGTLLTESDAIAQYVAESGPAAASLMGATPAERAAIRQWVCFAQGEVIEPVTQLGLWRLKFVPYNEATEKQALQRIERSLAYLESHLKGRTWLVGNDKVSMADITVGSSLVWGFSLSIDAEMRQKYPVTIAWFERLIQVDGVKQAFGEQTYVEKRQEYEG</sequence>
<dbReference type="PANTHER" id="PTHR43986">
    <property type="entry name" value="ELONGATION FACTOR 1-GAMMA"/>
    <property type="match status" value="1"/>
</dbReference>
<dbReference type="AlphaFoldDB" id="S7Z3J8"/>
<gene>
    <name evidence="5" type="ORF">PDE_00026</name>
</gene>
<evidence type="ECO:0000259" key="4">
    <source>
        <dbReference type="PROSITE" id="PS50405"/>
    </source>
</evidence>
<dbReference type="InterPro" id="IPR004045">
    <property type="entry name" value="Glutathione_S-Trfase_N"/>
</dbReference>
<dbReference type="InterPro" id="IPR036249">
    <property type="entry name" value="Thioredoxin-like_sf"/>
</dbReference>
<evidence type="ECO:0000259" key="3">
    <source>
        <dbReference type="PROSITE" id="PS50404"/>
    </source>
</evidence>
<evidence type="ECO:0000256" key="2">
    <source>
        <dbReference type="RuleBase" id="RU003494"/>
    </source>
</evidence>
<dbReference type="GO" id="GO:0005737">
    <property type="term" value="C:cytoplasm"/>
    <property type="evidence" value="ECO:0007669"/>
    <property type="project" value="TreeGrafter"/>
</dbReference>
<dbReference type="EMBL" id="KB644408">
    <property type="protein sequence ID" value="EPS25095.1"/>
    <property type="molecule type" value="Genomic_DNA"/>
</dbReference>
<dbReference type="PhylomeDB" id="S7Z3J8"/>
<keyword evidence="6" id="KW-1185">Reference proteome</keyword>
<dbReference type="Proteomes" id="UP000019376">
    <property type="component" value="Unassembled WGS sequence"/>
</dbReference>
<dbReference type="PROSITE" id="PS50404">
    <property type="entry name" value="GST_NTER"/>
    <property type="match status" value="1"/>
</dbReference>
<dbReference type="eggNOG" id="KOG0867">
    <property type="taxonomic scope" value="Eukaryota"/>
</dbReference>
<dbReference type="CDD" id="cd03044">
    <property type="entry name" value="GST_N_EF1Bgamma"/>
    <property type="match status" value="1"/>
</dbReference>
<dbReference type="InterPro" id="IPR036282">
    <property type="entry name" value="Glutathione-S-Trfase_C_sf"/>
</dbReference>
<dbReference type="CDD" id="cd03181">
    <property type="entry name" value="GST_C_EF1Bgamma_like"/>
    <property type="match status" value="1"/>
</dbReference>
<dbReference type="HOGENOM" id="CLU_011226_3_2_1"/>
<dbReference type="Gene3D" id="1.20.1050.10">
    <property type="match status" value="1"/>
</dbReference>